<proteinExistence type="predicted"/>
<organism evidence="1 2">
    <name type="scientific">Muribaculum caecicola</name>
    <dbReference type="NCBI Taxonomy" id="3038144"/>
    <lineage>
        <taxon>Bacteria</taxon>
        <taxon>Pseudomonadati</taxon>
        <taxon>Bacteroidota</taxon>
        <taxon>Bacteroidia</taxon>
        <taxon>Bacteroidales</taxon>
        <taxon>Muribaculaceae</taxon>
        <taxon>Muribaculum</taxon>
    </lineage>
</organism>
<sequence length="352" mass="38591">SRNLRQKFNSDSTGLYAIVVIPKNVETTNQVSVYSEKTVQPSLTRLLEEDLDRALSASKIASYNIPELDKIVKESQVEVTVKGYTWSDNDEEQTSSTEIAMAVGIGLSFLTYMFVLMYGAMIMSSVVEDKTNRIVEVIVSSCRPMELMLGKVVGVAFVGLTQILIWAVLLGAGLLLLSLSGLAAAPAPEMMAPGVAAQAMPAGEFVEIMQGLLAVNWFQILGVFVLYFIGGYLLYSALFAGFGSAVDQQSDASQFMTPVMLIIVFALMIGQACMESPDSTLGVVCSYVPFTSPIVMMVRLPYDVPFWEVALSILLLYATAGVCIWLAARIYRRGILMYGHKASYKDLLRWLR</sequence>
<feature type="non-terminal residue" evidence="1">
    <location>
        <position position="1"/>
    </location>
</feature>
<comment type="caution">
    <text evidence="1">The sequence shown here is derived from an EMBL/GenBank/DDBJ whole genome shotgun (WGS) entry which is preliminary data.</text>
</comment>
<evidence type="ECO:0000313" key="1">
    <source>
        <dbReference type="EMBL" id="THG51560.1"/>
    </source>
</evidence>
<dbReference type="Proteomes" id="UP000305401">
    <property type="component" value="Unassembled WGS sequence"/>
</dbReference>
<keyword evidence="2" id="KW-1185">Reference proteome</keyword>
<dbReference type="EMBL" id="SSTG01000058">
    <property type="protein sequence ID" value="THG51560.1"/>
    <property type="molecule type" value="Genomic_DNA"/>
</dbReference>
<accession>A0AC61S623</accession>
<evidence type="ECO:0000313" key="2">
    <source>
        <dbReference type="Proteomes" id="UP000305401"/>
    </source>
</evidence>
<name>A0AC61S623_9BACT</name>
<protein>
    <submittedName>
        <fullName evidence="1">ABC transporter permease</fullName>
    </submittedName>
</protein>
<reference evidence="1" key="1">
    <citation type="submission" date="2019-04" db="EMBL/GenBank/DDBJ databases">
        <title>Microbes associate with the intestines of laboratory mice.</title>
        <authorList>
            <person name="Navarre W."/>
            <person name="Wong E."/>
            <person name="Huang K.C."/>
            <person name="Tropini C."/>
            <person name="Ng K."/>
            <person name="Yu B."/>
        </authorList>
    </citation>
    <scope>NUCLEOTIDE SEQUENCE</scope>
    <source>
        <strain evidence="1">NM86_A22</strain>
    </source>
</reference>
<gene>
    <name evidence="1" type="ORF">E5990_05950</name>
</gene>